<sequence>MDKILIAFALAILMSACSSVTVRTDQLSKNREPPNFQKRYNYYWWGLKGGHAVNVRLECQGKPVEQMQSLYTTSDWLLGLVTVGIYLPRTARIWCMEENNA</sequence>
<feature type="signal peptide" evidence="1">
    <location>
        <begin position="1"/>
        <end position="22"/>
    </location>
</feature>
<dbReference type="InterPro" id="IPR010438">
    <property type="entry name" value="Lambda_Bor"/>
</dbReference>
<evidence type="ECO:0000313" key="2">
    <source>
        <dbReference type="EMBL" id="GAA4947798.1"/>
    </source>
</evidence>
<feature type="chain" id="PRO_5043954790" description="Bor family protein" evidence="1">
    <location>
        <begin position="23"/>
        <end position="101"/>
    </location>
</feature>
<accession>A0AAV3U554</accession>
<dbReference type="RefSeq" id="WP_345423794.1">
    <property type="nucleotide sequence ID" value="NZ_AP031496.1"/>
</dbReference>
<keyword evidence="3" id="KW-1185">Reference proteome</keyword>
<evidence type="ECO:0000313" key="3">
    <source>
        <dbReference type="Proteomes" id="UP001409585"/>
    </source>
</evidence>
<dbReference type="AlphaFoldDB" id="A0AAV3U554"/>
<keyword evidence="1" id="KW-0732">Signal</keyword>
<dbReference type="PROSITE" id="PS51257">
    <property type="entry name" value="PROKAR_LIPOPROTEIN"/>
    <property type="match status" value="1"/>
</dbReference>
<dbReference type="Pfam" id="PF06291">
    <property type="entry name" value="Lambda_Bor"/>
    <property type="match status" value="1"/>
</dbReference>
<dbReference type="EMBL" id="BAABLX010000027">
    <property type="protein sequence ID" value="GAA4947798.1"/>
    <property type="molecule type" value="Genomic_DNA"/>
</dbReference>
<protein>
    <recommendedName>
        <fullName evidence="4">Bor family protein</fullName>
    </recommendedName>
</protein>
<reference evidence="3" key="1">
    <citation type="journal article" date="2019" name="Int. J. Syst. Evol. Microbiol.">
        <title>The Global Catalogue of Microorganisms (GCM) 10K type strain sequencing project: providing services to taxonomists for standard genome sequencing and annotation.</title>
        <authorList>
            <consortium name="The Broad Institute Genomics Platform"/>
            <consortium name="The Broad Institute Genome Sequencing Center for Infectious Disease"/>
            <person name="Wu L."/>
            <person name="Ma J."/>
        </authorList>
    </citation>
    <scope>NUCLEOTIDE SEQUENCE [LARGE SCALE GENOMIC DNA]</scope>
    <source>
        <strain evidence="3">JCM 19134</strain>
    </source>
</reference>
<evidence type="ECO:0000256" key="1">
    <source>
        <dbReference type="SAM" id="SignalP"/>
    </source>
</evidence>
<evidence type="ECO:0008006" key="4">
    <source>
        <dbReference type="Google" id="ProtNLM"/>
    </source>
</evidence>
<gene>
    <name evidence="2" type="ORF">GCM10025791_29500</name>
</gene>
<proteinExistence type="predicted"/>
<dbReference type="Proteomes" id="UP001409585">
    <property type="component" value="Unassembled WGS sequence"/>
</dbReference>
<comment type="caution">
    <text evidence="2">The sequence shown here is derived from an EMBL/GenBank/DDBJ whole genome shotgun (WGS) entry which is preliminary data.</text>
</comment>
<organism evidence="2 3">
    <name type="scientific">Halioxenophilus aromaticivorans</name>
    <dbReference type="NCBI Taxonomy" id="1306992"/>
    <lineage>
        <taxon>Bacteria</taxon>
        <taxon>Pseudomonadati</taxon>
        <taxon>Pseudomonadota</taxon>
        <taxon>Gammaproteobacteria</taxon>
        <taxon>Alteromonadales</taxon>
        <taxon>Alteromonadaceae</taxon>
        <taxon>Halioxenophilus</taxon>
    </lineage>
</organism>
<name>A0AAV3U554_9ALTE</name>